<name>A0A1I0VPW4_9RHOB</name>
<dbReference type="Proteomes" id="UP000198796">
    <property type="component" value="Unassembled WGS sequence"/>
</dbReference>
<sequence>MDIKAGTIADFSNSMAEAMETALKAEYLAVKGEPLPDQGVEDRRMLLVAVAQGVARYLKDNTDAWQISVETTLDNATEASGSGTVDGLSTTGTLYS</sequence>
<evidence type="ECO:0000313" key="3">
    <source>
        <dbReference type="Proteomes" id="UP000198796"/>
    </source>
</evidence>
<proteinExistence type="predicted"/>
<dbReference type="AlphaFoldDB" id="A0A1I0VPW4"/>
<gene>
    <name evidence="2" type="ORF">SAMN05421688_0863</name>
</gene>
<evidence type="ECO:0000313" key="2">
    <source>
        <dbReference type="EMBL" id="SFA78469.1"/>
    </source>
</evidence>
<dbReference type="OrthoDB" id="8454475at2"/>
<dbReference type="RefSeq" id="WP_092060879.1">
    <property type="nucleotide sequence ID" value="NZ_FOJU01000001.1"/>
</dbReference>
<keyword evidence="3" id="KW-1185">Reference proteome</keyword>
<accession>A0A1I0VPW4</accession>
<evidence type="ECO:0000256" key="1">
    <source>
        <dbReference type="SAM" id="MobiDB-lite"/>
    </source>
</evidence>
<reference evidence="2 3" key="1">
    <citation type="submission" date="2016-10" db="EMBL/GenBank/DDBJ databases">
        <authorList>
            <person name="de Groot N.N."/>
        </authorList>
    </citation>
    <scope>NUCLEOTIDE SEQUENCE [LARGE SCALE GENOMIC DNA]</scope>
    <source>
        <strain evidence="2 3">DSM 29316</strain>
    </source>
</reference>
<protein>
    <submittedName>
        <fullName evidence="2">Uncharacterized protein</fullName>
    </submittedName>
</protein>
<organism evidence="2 3">
    <name type="scientific">Poseidonocella pacifica</name>
    <dbReference type="NCBI Taxonomy" id="871651"/>
    <lineage>
        <taxon>Bacteria</taxon>
        <taxon>Pseudomonadati</taxon>
        <taxon>Pseudomonadota</taxon>
        <taxon>Alphaproteobacteria</taxon>
        <taxon>Rhodobacterales</taxon>
        <taxon>Roseobacteraceae</taxon>
        <taxon>Poseidonocella</taxon>
    </lineage>
</organism>
<dbReference type="EMBL" id="FOJU01000001">
    <property type="protein sequence ID" value="SFA78469.1"/>
    <property type="molecule type" value="Genomic_DNA"/>
</dbReference>
<dbReference type="STRING" id="871651.SAMN05421688_0863"/>
<feature type="region of interest" description="Disordered" evidence="1">
    <location>
        <begin position="76"/>
        <end position="96"/>
    </location>
</feature>